<dbReference type="Proteomes" id="UP000813444">
    <property type="component" value="Unassembled WGS sequence"/>
</dbReference>
<dbReference type="AlphaFoldDB" id="A0A8K0SVQ4"/>
<comment type="caution">
    <text evidence="2">The sequence shown here is derived from an EMBL/GenBank/DDBJ whole genome shotgun (WGS) entry which is preliminary data.</text>
</comment>
<dbReference type="EMBL" id="JAGPNK010000005">
    <property type="protein sequence ID" value="KAH7321047.1"/>
    <property type="molecule type" value="Genomic_DNA"/>
</dbReference>
<feature type="compositionally biased region" description="Basic residues" evidence="1">
    <location>
        <begin position="136"/>
        <end position="151"/>
    </location>
</feature>
<sequence length="216" mass="23682">MPPKASYKYFTASDGLYRAFIKACSNTTNAAAEGPTAVQLAGALMGMTDFDEQFLPGEWHEWADANPELAMVLRRSVSHMRTTDGSKFRLFLDKTHLTSTLHLVVSNNKYPGGIVPKDMRTSVKKGSARKAEAATRGKRRSAPAPRRPAKKLKTDTSLNDEAGDSSDAVSDEANDIEPDVCDAGHRSETKVAGHLGFRKQRERIQSRVDATHSPNH</sequence>
<evidence type="ECO:0000313" key="2">
    <source>
        <dbReference type="EMBL" id="KAH7321047.1"/>
    </source>
</evidence>
<evidence type="ECO:0000313" key="3">
    <source>
        <dbReference type="Proteomes" id="UP000813444"/>
    </source>
</evidence>
<accession>A0A8K0SVQ4</accession>
<feature type="compositionally biased region" description="Basic and acidic residues" evidence="1">
    <location>
        <begin position="182"/>
        <end position="191"/>
    </location>
</feature>
<protein>
    <submittedName>
        <fullName evidence="2">Uncharacterized protein</fullName>
    </submittedName>
</protein>
<proteinExistence type="predicted"/>
<organism evidence="2 3">
    <name type="scientific">Stachybotrys elegans</name>
    <dbReference type="NCBI Taxonomy" id="80388"/>
    <lineage>
        <taxon>Eukaryota</taxon>
        <taxon>Fungi</taxon>
        <taxon>Dikarya</taxon>
        <taxon>Ascomycota</taxon>
        <taxon>Pezizomycotina</taxon>
        <taxon>Sordariomycetes</taxon>
        <taxon>Hypocreomycetidae</taxon>
        <taxon>Hypocreales</taxon>
        <taxon>Stachybotryaceae</taxon>
        <taxon>Stachybotrys</taxon>
    </lineage>
</organism>
<keyword evidence="3" id="KW-1185">Reference proteome</keyword>
<dbReference type="OrthoDB" id="5153879at2759"/>
<feature type="compositionally biased region" description="Acidic residues" evidence="1">
    <location>
        <begin position="161"/>
        <end position="180"/>
    </location>
</feature>
<gene>
    <name evidence="2" type="ORF">B0I35DRAFT_205626</name>
</gene>
<evidence type="ECO:0000256" key="1">
    <source>
        <dbReference type="SAM" id="MobiDB-lite"/>
    </source>
</evidence>
<name>A0A8K0SVQ4_9HYPO</name>
<feature type="region of interest" description="Disordered" evidence="1">
    <location>
        <begin position="115"/>
        <end position="216"/>
    </location>
</feature>
<reference evidence="2" key="1">
    <citation type="journal article" date="2021" name="Nat. Commun.">
        <title>Genetic determinants of endophytism in the Arabidopsis root mycobiome.</title>
        <authorList>
            <person name="Mesny F."/>
            <person name="Miyauchi S."/>
            <person name="Thiergart T."/>
            <person name="Pickel B."/>
            <person name="Atanasova L."/>
            <person name="Karlsson M."/>
            <person name="Huettel B."/>
            <person name="Barry K.W."/>
            <person name="Haridas S."/>
            <person name="Chen C."/>
            <person name="Bauer D."/>
            <person name="Andreopoulos W."/>
            <person name="Pangilinan J."/>
            <person name="LaButti K."/>
            <person name="Riley R."/>
            <person name="Lipzen A."/>
            <person name="Clum A."/>
            <person name="Drula E."/>
            <person name="Henrissat B."/>
            <person name="Kohler A."/>
            <person name="Grigoriev I.V."/>
            <person name="Martin F.M."/>
            <person name="Hacquard S."/>
        </authorList>
    </citation>
    <scope>NUCLEOTIDE SEQUENCE</scope>
    <source>
        <strain evidence="2">MPI-CAGE-CH-0235</strain>
    </source>
</reference>